<accession>A0A371IXH5</accession>
<dbReference type="GO" id="GO:0004760">
    <property type="term" value="F:L-serine-pyruvate transaminase activity"/>
    <property type="evidence" value="ECO:0007669"/>
    <property type="project" value="TreeGrafter"/>
</dbReference>
<keyword evidence="2" id="KW-0663">Pyridoxal phosphate</keyword>
<dbReference type="InterPro" id="IPR015421">
    <property type="entry name" value="PyrdxlP-dep_Trfase_major"/>
</dbReference>
<comment type="cofactor">
    <cofactor evidence="1">
        <name>pyridoxal 5'-phosphate</name>
        <dbReference type="ChEBI" id="CHEBI:597326"/>
    </cofactor>
</comment>
<dbReference type="AlphaFoldDB" id="A0A371IXH5"/>
<dbReference type="PANTHER" id="PTHR21152">
    <property type="entry name" value="AMINOTRANSFERASE CLASS V"/>
    <property type="match status" value="1"/>
</dbReference>
<dbReference type="PANTHER" id="PTHR21152:SF40">
    <property type="entry name" value="ALANINE--GLYOXYLATE AMINOTRANSFERASE"/>
    <property type="match status" value="1"/>
</dbReference>
<proteinExistence type="predicted"/>
<dbReference type="InterPro" id="IPR015424">
    <property type="entry name" value="PyrdxlP-dep_Trfase"/>
</dbReference>
<evidence type="ECO:0000256" key="1">
    <source>
        <dbReference type="ARBA" id="ARBA00001933"/>
    </source>
</evidence>
<name>A0A371IXH5_9FIRM</name>
<dbReference type="Gene3D" id="3.40.640.10">
    <property type="entry name" value="Type I PLP-dependent aspartate aminotransferase-like (Major domain)"/>
    <property type="match status" value="1"/>
</dbReference>
<dbReference type="GO" id="GO:0019265">
    <property type="term" value="P:glycine biosynthetic process, by transamination of glyoxylate"/>
    <property type="evidence" value="ECO:0007669"/>
    <property type="project" value="TreeGrafter"/>
</dbReference>
<evidence type="ECO:0000313" key="3">
    <source>
        <dbReference type="EMBL" id="RDY25184.1"/>
    </source>
</evidence>
<dbReference type="Proteomes" id="UP000215694">
    <property type="component" value="Unassembled WGS sequence"/>
</dbReference>
<dbReference type="SUPFAM" id="SSF53383">
    <property type="entry name" value="PLP-dependent transferases"/>
    <property type="match status" value="1"/>
</dbReference>
<sequence>MRRKLFIPGPIDVNEEVLQRMSTPMISHRGNEASELQEAITNKLKILFYTNNTILLSTSSGSGLMEGSIRSCTSKKAAVFSCGSFSDRWYKMGVYN</sequence>
<evidence type="ECO:0000256" key="2">
    <source>
        <dbReference type="ARBA" id="ARBA00022898"/>
    </source>
</evidence>
<reference evidence="3 4" key="1">
    <citation type="journal article" date="2017" name="Genome Announc.">
        <title>Draft Genome Sequence of Romboutsia weinsteinii sp. nov. Strain CCRI-19649(T) Isolated from Surface Water.</title>
        <authorList>
            <person name="Maheux A.F."/>
            <person name="Boudreau D.K."/>
            <person name="Berube E."/>
            <person name="Boissinot M."/>
            <person name="Cantin P."/>
            <person name="Raymond F."/>
            <person name="Corbeil J."/>
            <person name="Omar R.F."/>
            <person name="Bergeron M.G."/>
        </authorList>
    </citation>
    <scope>NUCLEOTIDE SEQUENCE [LARGE SCALE GENOMIC DNA]</scope>
    <source>
        <strain evidence="3 4">CCRI-19649</strain>
    </source>
</reference>
<organism evidence="3 4">
    <name type="scientific">Romboutsia weinsteinii</name>
    <dbReference type="NCBI Taxonomy" id="2020949"/>
    <lineage>
        <taxon>Bacteria</taxon>
        <taxon>Bacillati</taxon>
        <taxon>Bacillota</taxon>
        <taxon>Clostridia</taxon>
        <taxon>Peptostreptococcales</taxon>
        <taxon>Peptostreptococcaceae</taxon>
        <taxon>Romboutsia</taxon>
    </lineage>
</organism>
<keyword evidence="3" id="KW-0808">Transferase</keyword>
<feature type="non-terminal residue" evidence="3">
    <location>
        <position position="96"/>
    </location>
</feature>
<keyword evidence="3" id="KW-0032">Aminotransferase</keyword>
<dbReference type="GO" id="GO:0008453">
    <property type="term" value="F:alanine-glyoxylate transaminase activity"/>
    <property type="evidence" value="ECO:0007669"/>
    <property type="project" value="TreeGrafter"/>
</dbReference>
<keyword evidence="4" id="KW-1185">Reference proteome</keyword>
<dbReference type="EMBL" id="NOJY02000105">
    <property type="protein sequence ID" value="RDY25184.1"/>
    <property type="molecule type" value="Genomic_DNA"/>
</dbReference>
<gene>
    <name evidence="3" type="ORF">CHL78_019565</name>
</gene>
<comment type="caution">
    <text evidence="3">The sequence shown here is derived from an EMBL/GenBank/DDBJ whole genome shotgun (WGS) entry which is preliminary data.</text>
</comment>
<evidence type="ECO:0000313" key="4">
    <source>
        <dbReference type="Proteomes" id="UP000215694"/>
    </source>
</evidence>
<protein>
    <submittedName>
        <fullName evidence="3">Alanine--glyoxylate aminotransferase family protein</fullName>
    </submittedName>
</protein>